<protein>
    <submittedName>
        <fullName evidence="2">Abortive infection Abi-like protein</fullName>
    </submittedName>
</protein>
<dbReference type="InterPro" id="IPR026001">
    <property type="entry name" value="Abi-like_C"/>
</dbReference>
<evidence type="ECO:0000259" key="1">
    <source>
        <dbReference type="Pfam" id="PF14355"/>
    </source>
</evidence>
<sequence>MADLSAFERRKLEKLLGMGSGYVMNFSDRTYSEFFLDYRVEIDAAMYRTGGDSKAKRMRTFWDIAPNHTAGRVIDGLIAYGAQEDCFGDSNPLLIDDCRKIAQRLLSDQPVAELDALTAIADERDFEVVAEHVREAIEKNQPEGGLDRLHTFVNKFIRVTCEPHGIVITRDKPLHSIFGEYVKKLREGGHLESAMTERILKSSISVLEAFNDVRNNKSLAHDNPILNYEESLLIFNHVAASIRFIKGLEAKIKTQVVAYEQTQKANWDDSIPF</sequence>
<feature type="domain" description="Abortive infection protein-like C-terminal" evidence="1">
    <location>
        <begin position="175"/>
        <end position="245"/>
    </location>
</feature>
<name>A0A4V6P2S6_9BURK</name>
<organism evidence="2 3">
    <name type="scientific">Paracandidimonas soli</name>
    <dbReference type="NCBI Taxonomy" id="1917182"/>
    <lineage>
        <taxon>Bacteria</taxon>
        <taxon>Pseudomonadati</taxon>
        <taxon>Pseudomonadota</taxon>
        <taxon>Betaproteobacteria</taxon>
        <taxon>Burkholderiales</taxon>
        <taxon>Alcaligenaceae</taxon>
        <taxon>Paracandidimonas</taxon>
    </lineage>
</organism>
<dbReference type="AlphaFoldDB" id="A0A4V6P2S6"/>
<dbReference type="EMBL" id="SMBX01000003">
    <property type="protein sequence ID" value="TCV00470.1"/>
    <property type="molecule type" value="Genomic_DNA"/>
</dbReference>
<comment type="caution">
    <text evidence="2">The sequence shown here is derived from an EMBL/GenBank/DDBJ whole genome shotgun (WGS) entry which is preliminary data.</text>
</comment>
<gene>
    <name evidence="2" type="ORF">EV686_10350</name>
</gene>
<evidence type="ECO:0000313" key="2">
    <source>
        <dbReference type="EMBL" id="TCV00470.1"/>
    </source>
</evidence>
<accession>A0A4V6P2S6</accession>
<dbReference type="OrthoDB" id="1426235at2"/>
<keyword evidence="3" id="KW-1185">Reference proteome</keyword>
<dbReference type="Pfam" id="PF14355">
    <property type="entry name" value="Abi_C"/>
    <property type="match status" value="1"/>
</dbReference>
<proteinExistence type="predicted"/>
<reference evidence="2 3" key="1">
    <citation type="submission" date="2019-03" db="EMBL/GenBank/DDBJ databases">
        <title>Genomic Encyclopedia of Type Strains, Phase IV (KMG-IV): sequencing the most valuable type-strain genomes for metagenomic binning, comparative biology and taxonomic classification.</title>
        <authorList>
            <person name="Goeker M."/>
        </authorList>
    </citation>
    <scope>NUCLEOTIDE SEQUENCE [LARGE SCALE GENOMIC DNA]</scope>
    <source>
        <strain evidence="2 3">DSM 100048</strain>
    </source>
</reference>
<dbReference type="RefSeq" id="WP_132475025.1">
    <property type="nucleotide sequence ID" value="NZ_JBHRVM010000001.1"/>
</dbReference>
<dbReference type="Proteomes" id="UP000294692">
    <property type="component" value="Unassembled WGS sequence"/>
</dbReference>
<evidence type="ECO:0000313" key="3">
    <source>
        <dbReference type="Proteomes" id="UP000294692"/>
    </source>
</evidence>